<gene>
    <name evidence="1" type="ORF">PoB_000039500</name>
</gene>
<organism evidence="1 2">
    <name type="scientific">Plakobranchus ocellatus</name>
    <dbReference type="NCBI Taxonomy" id="259542"/>
    <lineage>
        <taxon>Eukaryota</taxon>
        <taxon>Metazoa</taxon>
        <taxon>Spiralia</taxon>
        <taxon>Lophotrochozoa</taxon>
        <taxon>Mollusca</taxon>
        <taxon>Gastropoda</taxon>
        <taxon>Heterobranchia</taxon>
        <taxon>Euthyneura</taxon>
        <taxon>Panpulmonata</taxon>
        <taxon>Sacoglossa</taxon>
        <taxon>Placobranchoidea</taxon>
        <taxon>Plakobranchidae</taxon>
        <taxon>Plakobranchus</taxon>
    </lineage>
</organism>
<dbReference type="AlphaFoldDB" id="A0AAV3XSK7"/>
<protein>
    <submittedName>
        <fullName evidence="1">THAP domain containing 9-like protein</fullName>
    </submittedName>
</protein>
<name>A0AAV3XSK7_9GAST</name>
<reference evidence="1 2" key="1">
    <citation type="journal article" date="2021" name="Elife">
        <title>Chloroplast acquisition without the gene transfer in kleptoplastic sea slugs, Plakobranchus ocellatus.</title>
        <authorList>
            <person name="Maeda T."/>
            <person name="Takahashi S."/>
            <person name="Yoshida T."/>
            <person name="Shimamura S."/>
            <person name="Takaki Y."/>
            <person name="Nagai Y."/>
            <person name="Toyoda A."/>
            <person name="Suzuki Y."/>
            <person name="Arimoto A."/>
            <person name="Ishii H."/>
            <person name="Satoh N."/>
            <person name="Nishiyama T."/>
            <person name="Hasebe M."/>
            <person name="Maruyama T."/>
            <person name="Minagawa J."/>
            <person name="Obokata J."/>
            <person name="Shigenobu S."/>
        </authorList>
    </citation>
    <scope>NUCLEOTIDE SEQUENCE [LARGE SCALE GENOMIC DNA]</scope>
</reference>
<comment type="caution">
    <text evidence="1">The sequence shown here is derived from an EMBL/GenBank/DDBJ whole genome shotgun (WGS) entry which is preliminary data.</text>
</comment>
<keyword evidence="2" id="KW-1185">Reference proteome</keyword>
<evidence type="ECO:0000313" key="1">
    <source>
        <dbReference type="EMBL" id="GFN73889.1"/>
    </source>
</evidence>
<dbReference type="EMBL" id="BLXT01000048">
    <property type="protein sequence ID" value="GFN73889.1"/>
    <property type="molecule type" value="Genomic_DNA"/>
</dbReference>
<dbReference type="Proteomes" id="UP000735302">
    <property type="component" value="Unassembled WGS sequence"/>
</dbReference>
<evidence type="ECO:0000313" key="2">
    <source>
        <dbReference type="Proteomes" id="UP000735302"/>
    </source>
</evidence>
<accession>A0AAV3XSK7</accession>
<sequence length="223" mass="25024">MVDAVLVQSKSQNCRGDIDAFLFSLDQVPSLGTNAAMDSRLRRDVPKSLRPLMSVPPESIDLTLEEENVVTYIAGYIAKKIFPLLCYECGFMLHTSVDPNNPRHIFLQLKQFNACAHGGLTAPSPLLFSTCKELETSFRMLNAHGIHSEGIRASIVRRLCSSLKAPESLMCRSNKCDILFKVVCLFTNIRLHYHLKCLNREWQGSTKSQPAKKPRKAETSNNI</sequence>
<proteinExistence type="predicted"/>